<evidence type="ECO:0000256" key="1">
    <source>
        <dbReference type="SAM" id="MobiDB-lite"/>
    </source>
</evidence>
<feature type="region of interest" description="Disordered" evidence="1">
    <location>
        <begin position="232"/>
        <end position="251"/>
    </location>
</feature>
<name>A0A8S2NU12_9BILA</name>
<proteinExistence type="predicted"/>
<gene>
    <name evidence="2" type="ORF">OVA965_LOCUS24351</name>
    <name evidence="3" type="ORF">TMI583_LOCUS25071</name>
</gene>
<evidence type="ECO:0000313" key="3">
    <source>
        <dbReference type="EMBL" id="CAF4018040.1"/>
    </source>
</evidence>
<sequence>MVQTLSVGYNKIYGSQLRDDIANKRIHKACYHRLHSSGQRTTKYKLTAEARDDDIVGITGDVAIHNHGGTASEQLLSQPSSNRKVAKKSTIKRFLSHLPFTSANKQQNNVSQFSTTDDNSTTSGSTTYITSASWRSLRKTLSNRSQLNDCDSGMASAVSLLESSSIDRTPHISTDAQPLCSTPMQYTIGYSQSADQKIYAIEMENDEEVEYDKNKEAGNQDYYADRRDRLTGRADPSVSEENHSRLSKIPGTGHLTSFVRHHRHNYTVKELRPLRKKKRTFYSAGSLRCYTAYGVIMAQQGAKGAQSNRDSDIKAADQRRRDDLANAAELCYSKVFDSFVLFMFELDRQGFLNEDKFPWSYANTRFRAASYELDALRRRWCLQFLKQHGMIGTSLVESVDWRLSETTTRLGEHVIKLTGLSVDSICFRSEAAN</sequence>
<evidence type="ECO:0000313" key="2">
    <source>
        <dbReference type="EMBL" id="CAF1208926.1"/>
    </source>
</evidence>
<protein>
    <submittedName>
        <fullName evidence="3">Uncharacterized protein</fullName>
    </submittedName>
</protein>
<feature type="non-terminal residue" evidence="3">
    <location>
        <position position="1"/>
    </location>
</feature>
<dbReference type="EMBL" id="CAJOBA010036160">
    <property type="protein sequence ID" value="CAF4018040.1"/>
    <property type="molecule type" value="Genomic_DNA"/>
</dbReference>
<feature type="region of interest" description="Disordered" evidence="1">
    <location>
        <begin position="106"/>
        <end position="127"/>
    </location>
</feature>
<feature type="compositionally biased region" description="Low complexity" evidence="1">
    <location>
        <begin position="114"/>
        <end position="127"/>
    </location>
</feature>
<dbReference type="AlphaFoldDB" id="A0A8S2NU12"/>
<accession>A0A8S2NU12</accession>
<dbReference type="Proteomes" id="UP000682733">
    <property type="component" value="Unassembled WGS sequence"/>
</dbReference>
<comment type="caution">
    <text evidence="3">The sequence shown here is derived from an EMBL/GenBank/DDBJ whole genome shotgun (WGS) entry which is preliminary data.</text>
</comment>
<organism evidence="3 4">
    <name type="scientific">Didymodactylos carnosus</name>
    <dbReference type="NCBI Taxonomy" id="1234261"/>
    <lineage>
        <taxon>Eukaryota</taxon>
        <taxon>Metazoa</taxon>
        <taxon>Spiralia</taxon>
        <taxon>Gnathifera</taxon>
        <taxon>Rotifera</taxon>
        <taxon>Eurotatoria</taxon>
        <taxon>Bdelloidea</taxon>
        <taxon>Philodinida</taxon>
        <taxon>Philodinidae</taxon>
        <taxon>Didymodactylos</taxon>
    </lineage>
</organism>
<dbReference type="EMBL" id="CAJNOK010014627">
    <property type="protein sequence ID" value="CAF1208926.1"/>
    <property type="molecule type" value="Genomic_DNA"/>
</dbReference>
<reference evidence="3" key="1">
    <citation type="submission" date="2021-02" db="EMBL/GenBank/DDBJ databases">
        <authorList>
            <person name="Nowell W R."/>
        </authorList>
    </citation>
    <scope>NUCLEOTIDE SEQUENCE</scope>
</reference>
<dbReference type="Proteomes" id="UP000677228">
    <property type="component" value="Unassembled WGS sequence"/>
</dbReference>
<evidence type="ECO:0000313" key="4">
    <source>
        <dbReference type="Proteomes" id="UP000682733"/>
    </source>
</evidence>